<dbReference type="Pfam" id="PF11350">
    <property type="entry name" value="DUF3152"/>
    <property type="match status" value="1"/>
</dbReference>
<evidence type="ECO:0000256" key="2">
    <source>
        <dbReference type="SAM" id="Phobius"/>
    </source>
</evidence>
<dbReference type="AlphaFoldDB" id="A0A916WW63"/>
<name>A0A916WW63_9ACTN</name>
<accession>A0A916WW63</accession>
<reference evidence="4" key="2">
    <citation type="submission" date="2020-09" db="EMBL/GenBank/DDBJ databases">
        <authorList>
            <person name="Sun Q."/>
            <person name="Zhou Y."/>
        </authorList>
    </citation>
    <scope>NUCLEOTIDE SEQUENCE</scope>
    <source>
        <strain evidence="4">CGMCC 1.12827</strain>
    </source>
</reference>
<sequence>MDTAHRGTGPTSDGGPDSDRFSHEPSYGSGPLDDRPLTSPAGAFPDGRIADGTFAGRPRTDGSRVGPHEARDEGVRPRWRPADDQPLRAKWDPIEAGGGRKRSDPHARKNVRRRTSVGRFVDTYGWRAYAIPVLAILTVVLIVMTIGDAGSHDHSATPAQARETDVSAQTKAIGSPVGKIDQSALTDSGALPAGGPYSQSGERVYHVVPGTTPKIGTAAKVYRYTIEVEDGLHASDYGDDAMFADMVTQTLSNPKSWIGGGQVAFQRVDSGDPDFRISLSSSDTTRELCGYEIKLESSCYYPPDTRVVLNEARWVRGAKAFGGDGLAYRQYQVNHEVGHAIGYAHHEPCRENGALAPVMMQQSFGVANKQVLSLDPDLHGDPSFVCRPNPWPYPDR</sequence>
<dbReference type="SUPFAM" id="SSF55486">
    <property type="entry name" value="Metalloproteases ('zincins'), catalytic domain"/>
    <property type="match status" value="1"/>
</dbReference>
<organism evidence="4 5">
    <name type="scientific">Gordonia jinhuaensis</name>
    <dbReference type="NCBI Taxonomy" id="1517702"/>
    <lineage>
        <taxon>Bacteria</taxon>
        <taxon>Bacillati</taxon>
        <taxon>Actinomycetota</taxon>
        <taxon>Actinomycetes</taxon>
        <taxon>Mycobacteriales</taxon>
        <taxon>Gordoniaceae</taxon>
        <taxon>Gordonia</taxon>
    </lineage>
</organism>
<dbReference type="Proteomes" id="UP000621454">
    <property type="component" value="Unassembled WGS sequence"/>
</dbReference>
<feature type="domain" description="DUF3152" evidence="3">
    <location>
        <begin position="191"/>
        <end position="394"/>
    </location>
</feature>
<dbReference type="InterPro" id="IPR022603">
    <property type="entry name" value="DUF3152"/>
</dbReference>
<keyword evidence="5" id="KW-1185">Reference proteome</keyword>
<protein>
    <recommendedName>
        <fullName evidence="3">DUF3152 domain-containing protein</fullName>
    </recommendedName>
</protein>
<proteinExistence type="predicted"/>
<comment type="caution">
    <text evidence="4">The sequence shown here is derived from an EMBL/GenBank/DDBJ whole genome shotgun (WGS) entry which is preliminary data.</text>
</comment>
<evidence type="ECO:0000313" key="4">
    <source>
        <dbReference type="EMBL" id="GGB34745.1"/>
    </source>
</evidence>
<dbReference type="RefSeq" id="WP_229742515.1">
    <property type="nucleotide sequence ID" value="NZ_BMGC01000015.1"/>
</dbReference>
<keyword evidence="2" id="KW-1133">Transmembrane helix</keyword>
<feature type="transmembrane region" description="Helical" evidence="2">
    <location>
        <begin position="128"/>
        <end position="147"/>
    </location>
</feature>
<keyword evidence="2" id="KW-0472">Membrane</keyword>
<feature type="region of interest" description="Disordered" evidence="1">
    <location>
        <begin position="151"/>
        <end position="197"/>
    </location>
</feature>
<reference evidence="4" key="1">
    <citation type="journal article" date="2014" name="Int. J. Syst. Evol. Microbiol.">
        <title>Complete genome sequence of Corynebacterium casei LMG S-19264T (=DSM 44701T), isolated from a smear-ripened cheese.</title>
        <authorList>
            <consortium name="US DOE Joint Genome Institute (JGI-PGF)"/>
            <person name="Walter F."/>
            <person name="Albersmeier A."/>
            <person name="Kalinowski J."/>
            <person name="Ruckert C."/>
        </authorList>
    </citation>
    <scope>NUCLEOTIDE SEQUENCE</scope>
    <source>
        <strain evidence="4">CGMCC 1.12827</strain>
    </source>
</reference>
<evidence type="ECO:0000313" key="5">
    <source>
        <dbReference type="Proteomes" id="UP000621454"/>
    </source>
</evidence>
<feature type="compositionally biased region" description="Basic and acidic residues" evidence="1">
    <location>
        <begin position="58"/>
        <end position="93"/>
    </location>
</feature>
<keyword evidence="2" id="KW-0812">Transmembrane</keyword>
<evidence type="ECO:0000256" key="1">
    <source>
        <dbReference type="SAM" id="MobiDB-lite"/>
    </source>
</evidence>
<gene>
    <name evidence="4" type="ORF">GCM10011489_23540</name>
</gene>
<feature type="region of interest" description="Disordered" evidence="1">
    <location>
        <begin position="1"/>
        <end position="112"/>
    </location>
</feature>
<evidence type="ECO:0000259" key="3">
    <source>
        <dbReference type="Pfam" id="PF11350"/>
    </source>
</evidence>
<dbReference type="EMBL" id="BMGC01000015">
    <property type="protein sequence ID" value="GGB34745.1"/>
    <property type="molecule type" value="Genomic_DNA"/>
</dbReference>